<feature type="transmembrane region" description="Helical" evidence="10">
    <location>
        <begin position="85"/>
        <end position="105"/>
    </location>
</feature>
<evidence type="ECO:0000256" key="6">
    <source>
        <dbReference type="ARBA" id="ARBA00022723"/>
    </source>
</evidence>
<feature type="transmembrane region" description="Helical" evidence="10">
    <location>
        <begin position="52"/>
        <end position="73"/>
    </location>
</feature>
<evidence type="ECO:0000256" key="4">
    <source>
        <dbReference type="ARBA" id="ARBA00022617"/>
    </source>
</evidence>
<protein>
    <recommendedName>
        <fullName evidence="13">Succinate dehydrogenase</fullName>
    </recommendedName>
</protein>
<evidence type="ECO:0000256" key="3">
    <source>
        <dbReference type="ARBA" id="ARBA00004370"/>
    </source>
</evidence>
<reference evidence="11 12" key="1">
    <citation type="submission" date="2018-03" db="EMBL/GenBank/DDBJ databases">
        <authorList>
            <person name="Keele B.F."/>
        </authorList>
    </citation>
    <scope>NUCLEOTIDE SEQUENCE [LARGE SCALE GENOMIC DNA]</scope>
    <source>
        <strain evidence="11 12">CECT 8599</strain>
    </source>
</reference>
<comment type="function">
    <text evidence="2">Membrane-anchoring subunit of succinate dehydrogenase (SDH).</text>
</comment>
<accession>A0A2R8B9Q3</accession>
<organism evidence="11 12">
    <name type="scientific">Ascidiaceihabitans donghaensis</name>
    <dbReference type="NCBI Taxonomy" id="1510460"/>
    <lineage>
        <taxon>Bacteria</taxon>
        <taxon>Pseudomonadati</taxon>
        <taxon>Pseudomonadota</taxon>
        <taxon>Alphaproteobacteria</taxon>
        <taxon>Rhodobacterales</taxon>
        <taxon>Paracoccaceae</taxon>
        <taxon>Ascidiaceihabitans</taxon>
    </lineage>
</organism>
<evidence type="ECO:0000256" key="2">
    <source>
        <dbReference type="ARBA" id="ARBA00004050"/>
    </source>
</evidence>
<name>A0A2R8B9Q3_9RHOB</name>
<dbReference type="Proteomes" id="UP000244880">
    <property type="component" value="Unassembled WGS sequence"/>
</dbReference>
<evidence type="ECO:0000256" key="10">
    <source>
        <dbReference type="SAM" id="Phobius"/>
    </source>
</evidence>
<proteinExistence type="predicted"/>
<dbReference type="SUPFAM" id="SSF81343">
    <property type="entry name" value="Fumarate reductase respiratory complex transmembrane subunits"/>
    <property type="match status" value="1"/>
</dbReference>
<feature type="transmembrane region" description="Helical" evidence="10">
    <location>
        <begin position="12"/>
        <end position="32"/>
    </location>
</feature>
<dbReference type="Gene3D" id="1.20.1300.10">
    <property type="entry name" value="Fumarate reductase/succinate dehydrogenase, transmembrane subunit"/>
    <property type="match status" value="1"/>
</dbReference>
<dbReference type="AlphaFoldDB" id="A0A2R8B9Q3"/>
<sequence>MLTLRLYMLQRITALLMAPLVLGHLAVMIYAIQGGVSAAEILGRTQGSLAWFLFYGTFVIAVSVHGAIGLRTVAHEWGGLKGPVLEGFMWGFGLILLILGGRAVWAVTFATGVNA</sequence>
<evidence type="ECO:0000256" key="7">
    <source>
        <dbReference type="ARBA" id="ARBA00022989"/>
    </source>
</evidence>
<keyword evidence="4" id="KW-0349">Heme</keyword>
<keyword evidence="6" id="KW-0479">Metal-binding</keyword>
<evidence type="ECO:0000256" key="5">
    <source>
        <dbReference type="ARBA" id="ARBA00022692"/>
    </source>
</evidence>
<keyword evidence="7 10" id="KW-1133">Transmembrane helix</keyword>
<dbReference type="GO" id="GO:0016020">
    <property type="term" value="C:membrane"/>
    <property type="evidence" value="ECO:0007669"/>
    <property type="project" value="UniProtKB-SubCell"/>
</dbReference>
<evidence type="ECO:0008006" key="13">
    <source>
        <dbReference type="Google" id="ProtNLM"/>
    </source>
</evidence>
<evidence type="ECO:0000256" key="8">
    <source>
        <dbReference type="ARBA" id="ARBA00023004"/>
    </source>
</evidence>
<dbReference type="OrthoDB" id="5787321at2"/>
<dbReference type="EMBL" id="OMOR01000001">
    <property type="protein sequence ID" value="SPH19758.1"/>
    <property type="molecule type" value="Genomic_DNA"/>
</dbReference>
<gene>
    <name evidence="11" type="ORF">ASD8599_00493</name>
</gene>
<evidence type="ECO:0000313" key="12">
    <source>
        <dbReference type="Proteomes" id="UP000244880"/>
    </source>
</evidence>
<dbReference type="GO" id="GO:0046872">
    <property type="term" value="F:metal ion binding"/>
    <property type="evidence" value="ECO:0007669"/>
    <property type="project" value="UniProtKB-KW"/>
</dbReference>
<keyword evidence="5 10" id="KW-0812">Transmembrane</keyword>
<evidence type="ECO:0000313" key="11">
    <source>
        <dbReference type="EMBL" id="SPH19758.1"/>
    </source>
</evidence>
<dbReference type="InterPro" id="IPR034804">
    <property type="entry name" value="SQR/QFR_C/D"/>
</dbReference>
<dbReference type="Pfam" id="PF01127">
    <property type="entry name" value="Sdh_cyt"/>
    <property type="match status" value="1"/>
</dbReference>
<evidence type="ECO:0000256" key="9">
    <source>
        <dbReference type="ARBA" id="ARBA00023136"/>
    </source>
</evidence>
<keyword evidence="9 10" id="KW-0472">Membrane</keyword>
<comment type="cofactor">
    <cofactor evidence="1">
        <name>heme</name>
        <dbReference type="ChEBI" id="CHEBI:30413"/>
    </cofactor>
</comment>
<dbReference type="RefSeq" id="WP_108827064.1">
    <property type="nucleotide sequence ID" value="NZ_OMOR01000001.1"/>
</dbReference>
<evidence type="ECO:0000256" key="1">
    <source>
        <dbReference type="ARBA" id="ARBA00001971"/>
    </source>
</evidence>
<keyword evidence="12" id="KW-1185">Reference proteome</keyword>
<keyword evidence="8" id="KW-0408">Iron</keyword>
<comment type="subcellular location">
    <subcellularLocation>
        <location evidence="3">Membrane</location>
    </subcellularLocation>
</comment>
<dbReference type="InterPro" id="IPR000701">
    <property type="entry name" value="SuccDH_FuR_B_TM-su"/>
</dbReference>